<name>A0A6C0FBS3_9ZZZZ</name>
<evidence type="ECO:0000313" key="1">
    <source>
        <dbReference type="EMBL" id="QHT38652.1"/>
    </source>
</evidence>
<sequence length="124" mass="14415">MITVRDYGKYISLKHKKIRVVSTGHYTNGDSEEFVGTCRVIPVPQYIIGSIHNDIIPSVGIYQENHKHIVYTPLTQVQKLFWIKKDILPTIYSFLVCKRLNISRDIARYIATFTDGWETEEQIV</sequence>
<protein>
    <submittedName>
        <fullName evidence="1">Uncharacterized protein</fullName>
    </submittedName>
</protein>
<accession>A0A6C0FBS3</accession>
<dbReference type="EMBL" id="MN738832">
    <property type="protein sequence ID" value="QHT38652.1"/>
    <property type="molecule type" value="Genomic_DNA"/>
</dbReference>
<proteinExistence type="predicted"/>
<reference evidence="1" key="1">
    <citation type="journal article" date="2020" name="Nature">
        <title>Giant virus diversity and host interactions through global metagenomics.</title>
        <authorList>
            <person name="Schulz F."/>
            <person name="Roux S."/>
            <person name="Paez-Espino D."/>
            <person name="Jungbluth S."/>
            <person name="Walsh D.A."/>
            <person name="Denef V.J."/>
            <person name="McMahon K.D."/>
            <person name="Konstantinidis K.T."/>
            <person name="Eloe-Fadrosh E.A."/>
            <person name="Kyrpides N.C."/>
            <person name="Woyke T."/>
        </authorList>
    </citation>
    <scope>NUCLEOTIDE SEQUENCE</scope>
    <source>
        <strain evidence="1">GVMAG-S-ERX556106-38</strain>
    </source>
</reference>
<organism evidence="1">
    <name type="scientific">viral metagenome</name>
    <dbReference type="NCBI Taxonomy" id="1070528"/>
    <lineage>
        <taxon>unclassified sequences</taxon>
        <taxon>metagenomes</taxon>
        <taxon>organismal metagenomes</taxon>
    </lineage>
</organism>
<dbReference type="AlphaFoldDB" id="A0A6C0FBS3"/>